<feature type="transmembrane region" description="Helical" evidence="14">
    <location>
        <begin position="319"/>
        <end position="340"/>
    </location>
</feature>
<dbReference type="InterPro" id="IPR038377">
    <property type="entry name" value="Na/Glc_symporter_sf"/>
</dbReference>
<dbReference type="AlphaFoldDB" id="A0A7X8TIM8"/>
<evidence type="ECO:0000256" key="12">
    <source>
        <dbReference type="ARBA" id="ARBA00033708"/>
    </source>
</evidence>
<keyword evidence="9" id="KW-0406">Ion transport</keyword>
<evidence type="ECO:0000313" key="16">
    <source>
        <dbReference type="Proteomes" id="UP000523139"/>
    </source>
</evidence>
<evidence type="ECO:0000256" key="2">
    <source>
        <dbReference type="ARBA" id="ARBA00006434"/>
    </source>
</evidence>
<evidence type="ECO:0000256" key="8">
    <source>
        <dbReference type="ARBA" id="ARBA00023053"/>
    </source>
</evidence>
<feature type="transmembrane region" description="Helical" evidence="14">
    <location>
        <begin position="6"/>
        <end position="24"/>
    </location>
</feature>
<keyword evidence="10 14" id="KW-0472">Membrane</keyword>
<dbReference type="PROSITE" id="PS50283">
    <property type="entry name" value="NA_SOLUT_SYMP_3"/>
    <property type="match status" value="1"/>
</dbReference>
<feature type="transmembrane region" description="Helical" evidence="14">
    <location>
        <begin position="45"/>
        <end position="67"/>
    </location>
</feature>
<evidence type="ECO:0000313" key="15">
    <source>
        <dbReference type="EMBL" id="NLS09456.1"/>
    </source>
</evidence>
<gene>
    <name evidence="15" type="ORF">HGQ17_05420</name>
</gene>
<dbReference type="CDD" id="cd10322">
    <property type="entry name" value="SLC5sbd"/>
    <property type="match status" value="1"/>
</dbReference>
<accession>A0A7X8TIM8</accession>
<sequence length="493" mass="52196">MESTWVWIGIGLYFLVAISAALLSRSGAAEDMSDYFLGGRRMGGFLSAMSYSATTYSAFMMIGLAGLTYAGGVGALGFELLYLCGVTLVLIFGPRFWRVGRKFGYVTPSEMIGHRYASRAAATVTAIASFVFLLPYAAVQLAGAGYLVSGMTNGAISFTTGTAVVCFAAIVFAMVAGLRSVVWTDALQSVVMVLSATLVVVIVIHQLGGLSGFFSSLEDQPGALSVPGEGYFTLSTFIALSLPWIFFSISNPQVSQRLFTPGSMKDLRRMLIGFLIFGFIYTFVSVFWGFAARIHFPELEAADNATPTLLGSGLVPTPLAIIVMIGILAACVSTIDSIMLTLSSMITRDVVSTRRSERIQLAAGKAVIPVVAGLAFWFAQLQLDLIAVLSVSASAGLLVMVPPIIGAFFWRRGTSWAVISSVVTAGSLVLVLEATETLFLGQGSGVWGLATAVVLFLSVSLLTPAPTRRAEEFMAAAAGPRRRSRPRSASGVS</sequence>
<evidence type="ECO:0000256" key="4">
    <source>
        <dbReference type="ARBA" id="ARBA00022475"/>
    </source>
</evidence>
<dbReference type="RefSeq" id="WP_168886949.1">
    <property type="nucleotide sequence ID" value="NZ_JABAHY010000003.1"/>
</dbReference>
<feature type="transmembrane region" description="Helical" evidence="14">
    <location>
        <begin position="155"/>
        <end position="178"/>
    </location>
</feature>
<dbReference type="Proteomes" id="UP000523139">
    <property type="component" value="Unassembled WGS sequence"/>
</dbReference>
<evidence type="ECO:0000256" key="3">
    <source>
        <dbReference type="ARBA" id="ARBA00022448"/>
    </source>
</evidence>
<evidence type="ECO:0000256" key="5">
    <source>
        <dbReference type="ARBA" id="ARBA00022692"/>
    </source>
</evidence>
<dbReference type="PANTHER" id="PTHR48086:SF3">
    <property type="entry name" value="SODIUM_PROLINE SYMPORTER"/>
    <property type="match status" value="1"/>
</dbReference>
<evidence type="ECO:0000256" key="13">
    <source>
        <dbReference type="RuleBase" id="RU362091"/>
    </source>
</evidence>
<evidence type="ECO:0000256" key="11">
    <source>
        <dbReference type="ARBA" id="ARBA00023201"/>
    </source>
</evidence>
<evidence type="ECO:0000256" key="10">
    <source>
        <dbReference type="ARBA" id="ARBA00023136"/>
    </source>
</evidence>
<comment type="catalytic activity">
    <reaction evidence="12">
        <text>L-proline(in) + Na(+)(in) = L-proline(out) + Na(+)(out)</text>
        <dbReference type="Rhea" id="RHEA:28967"/>
        <dbReference type="ChEBI" id="CHEBI:29101"/>
        <dbReference type="ChEBI" id="CHEBI:60039"/>
    </reaction>
</comment>
<feature type="transmembrane region" description="Helical" evidence="14">
    <location>
        <begin position="416"/>
        <end position="434"/>
    </location>
</feature>
<feature type="transmembrane region" description="Helical" evidence="14">
    <location>
        <begin position="230"/>
        <end position="249"/>
    </location>
</feature>
<evidence type="ECO:0000256" key="7">
    <source>
        <dbReference type="ARBA" id="ARBA00022989"/>
    </source>
</evidence>
<dbReference type="GO" id="GO:0015293">
    <property type="term" value="F:symporter activity"/>
    <property type="evidence" value="ECO:0007669"/>
    <property type="project" value="UniProtKB-KW"/>
</dbReference>
<dbReference type="Pfam" id="PF00474">
    <property type="entry name" value="SSF"/>
    <property type="match status" value="1"/>
</dbReference>
<protein>
    <submittedName>
        <fullName evidence="15">Sodium:solute symporter family protein</fullName>
    </submittedName>
</protein>
<evidence type="ECO:0000256" key="9">
    <source>
        <dbReference type="ARBA" id="ARBA00023065"/>
    </source>
</evidence>
<keyword evidence="6" id="KW-0769">Symport</keyword>
<feature type="transmembrane region" description="Helical" evidence="14">
    <location>
        <begin position="73"/>
        <end position="93"/>
    </location>
</feature>
<feature type="transmembrane region" description="Helical" evidence="14">
    <location>
        <begin position="446"/>
        <end position="465"/>
    </location>
</feature>
<name>A0A7X8TIM8_9MICC</name>
<keyword evidence="4" id="KW-1003">Cell membrane</keyword>
<feature type="transmembrane region" description="Helical" evidence="14">
    <location>
        <begin position="270"/>
        <end position="291"/>
    </location>
</feature>
<dbReference type="Gene3D" id="1.20.1730.10">
    <property type="entry name" value="Sodium/glucose cotransporter"/>
    <property type="match status" value="1"/>
</dbReference>
<evidence type="ECO:0000256" key="6">
    <source>
        <dbReference type="ARBA" id="ARBA00022847"/>
    </source>
</evidence>
<dbReference type="InterPro" id="IPR001734">
    <property type="entry name" value="Na/solute_symporter"/>
</dbReference>
<evidence type="ECO:0000256" key="1">
    <source>
        <dbReference type="ARBA" id="ARBA00004651"/>
    </source>
</evidence>
<feature type="transmembrane region" description="Helical" evidence="14">
    <location>
        <begin position="120"/>
        <end position="143"/>
    </location>
</feature>
<comment type="subcellular location">
    <subcellularLocation>
        <location evidence="1">Cell membrane</location>
        <topology evidence="1">Multi-pass membrane protein</topology>
    </subcellularLocation>
</comment>
<dbReference type="EMBL" id="JABAHY010000003">
    <property type="protein sequence ID" value="NLS09456.1"/>
    <property type="molecule type" value="Genomic_DNA"/>
</dbReference>
<feature type="transmembrane region" description="Helical" evidence="14">
    <location>
        <begin position="190"/>
        <end position="210"/>
    </location>
</feature>
<comment type="similarity">
    <text evidence="2 13">Belongs to the sodium:solute symporter (SSF) (TC 2.A.21) family.</text>
</comment>
<keyword evidence="3" id="KW-0813">Transport</keyword>
<keyword evidence="16" id="KW-1185">Reference proteome</keyword>
<keyword evidence="5 14" id="KW-0812">Transmembrane</keyword>
<keyword evidence="7 14" id="KW-1133">Transmembrane helix</keyword>
<keyword evidence="8" id="KW-0915">Sodium</keyword>
<dbReference type="GO" id="GO:0005886">
    <property type="term" value="C:plasma membrane"/>
    <property type="evidence" value="ECO:0007669"/>
    <property type="project" value="UniProtKB-SubCell"/>
</dbReference>
<feature type="transmembrane region" description="Helical" evidence="14">
    <location>
        <begin position="361"/>
        <end position="379"/>
    </location>
</feature>
<proteinExistence type="inferred from homology"/>
<dbReference type="InterPro" id="IPR050277">
    <property type="entry name" value="Sodium:Solute_Symporter"/>
</dbReference>
<reference evidence="15 16" key="1">
    <citation type="submission" date="2020-04" db="EMBL/GenBank/DDBJ databases">
        <title>Nesterenkonia sp. nov., isolated from marine sediment.</title>
        <authorList>
            <person name="Zhang G."/>
        </authorList>
    </citation>
    <scope>NUCLEOTIDE SEQUENCE [LARGE SCALE GENOMIC DNA]</scope>
    <source>
        <strain evidence="15 16">MY13</strain>
    </source>
</reference>
<dbReference type="GO" id="GO:0006814">
    <property type="term" value="P:sodium ion transport"/>
    <property type="evidence" value="ECO:0007669"/>
    <property type="project" value="UniProtKB-KW"/>
</dbReference>
<evidence type="ECO:0000256" key="14">
    <source>
        <dbReference type="SAM" id="Phobius"/>
    </source>
</evidence>
<feature type="transmembrane region" description="Helical" evidence="14">
    <location>
        <begin position="385"/>
        <end position="409"/>
    </location>
</feature>
<comment type="caution">
    <text evidence="15">The sequence shown here is derived from an EMBL/GenBank/DDBJ whole genome shotgun (WGS) entry which is preliminary data.</text>
</comment>
<organism evidence="15 16">
    <name type="scientific">Nesterenkonia sedimenti</name>
    <dbReference type="NCBI Taxonomy" id="1463632"/>
    <lineage>
        <taxon>Bacteria</taxon>
        <taxon>Bacillati</taxon>
        <taxon>Actinomycetota</taxon>
        <taxon>Actinomycetes</taxon>
        <taxon>Micrococcales</taxon>
        <taxon>Micrococcaceae</taxon>
        <taxon>Nesterenkonia</taxon>
    </lineage>
</organism>
<keyword evidence="11" id="KW-0739">Sodium transport</keyword>
<dbReference type="PANTHER" id="PTHR48086">
    <property type="entry name" value="SODIUM/PROLINE SYMPORTER-RELATED"/>
    <property type="match status" value="1"/>
</dbReference>